<evidence type="ECO:0000256" key="1">
    <source>
        <dbReference type="ARBA" id="ARBA00004651"/>
    </source>
</evidence>
<keyword evidence="15" id="KW-1185">Reference proteome</keyword>
<dbReference type="SUPFAM" id="SSF56176">
    <property type="entry name" value="FAD-binding/transporter-associated domain-like"/>
    <property type="match status" value="1"/>
</dbReference>
<keyword evidence="4 10" id="KW-0812">Transmembrane</keyword>
<dbReference type="InterPro" id="IPR036318">
    <property type="entry name" value="FAD-bd_PCMH-like_sf"/>
</dbReference>
<dbReference type="InterPro" id="IPR044751">
    <property type="entry name" value="Ion_transp-like_CBS"/>
</dbReference>
<dbReference type="InterPro" id="IPR046342">
    <property type="entry name" value="CBS_dom_sf"/>
</dbReference>
<proteinExistence type="inferred from homology"/>
<dbReference type="Pfam" id="PF03471">
    <property type="entry name" value="CorC_HlyC"/>
    <property type="match status" value="1"/>
</dbReference>
<accession>A0A4R3L7R5</accession>
<feature type="transmembrane region" description="Helical" evidence="11">
    <location>
        <begin position="12"/>
        <end position="33"/>
    </location>
</feature>
<keyword evidence="3" id="KW-1003">Cell membrane</keyword>
<comment type="caution">
    <text evidence="14">The sequence shown here is derived from an EMBL/GenBank/DDBJ whole genome shotgun (WGS) entry which is preliminary data.</text>
</comment>
<comment type="similarity">
    <text evidence="2">Belongs to the UPF0053 family.</text>
</comment>
<dbReference type="InterPro" id="IPR051676">
    <property type="entry name" value="UPF0053_domain"/>
</dbReference>
<name>A0A4R3L7R5_9BACL</name>
<dbReference type="EMBL" id="SMAG01000003">
    <property type="protein sequence ID" value="TCS95020.1"/>
    <property type="molecule type" value="Genomic_DNA"/>
</dbReference>
<dbReference type="InterPro" id="IPR000644">
    <property type="entry name" value="CBS_dom"/>
</dbReference>
<dbReference type="InterPro" id="IPR002550">
    <property type="entry name" value="CNNM"/>
</dbReference>
<dbReference type="SMART" id="SM01091">
    <property type="entry name" value="CorC_HlyC"/>
    <property type="match status" value="1"/>
</dbReference>
<feature type="transmembrane region" description="Helical" evidence="11">
    <location>
        <begin position="140"/>
        <end position="162"/>
    </location>
</feature>
<dbReference type="Gene3D" id="3.10.580.10">
    <property type="entry name" value="CBS-domain"/>
    <property type="match status" value="1"/>
</dbReference>
<dbReference type="Gene3D" id="3.30.465.10">
    <property type="match status" value="1"/>
</dbReference>
<evidence type="ECO:0000256" key="11">
    <source>
        <dbReference type="SAM" id="Phobius"/>
    </source>
</evidence>
<dbReference type="InterPro" id="IPR016169">
    <property type="entry name" value="FAD-bd_PCMH_sub2"/>
</dbReference>
<dbReference type="PANTHER" id="PTHR43099">
    <property type="entry name" value="UPF0053 PROTEIN YRKA"/>
    <property type="match status" value="1"/>
</dbReference>
<dbReference type="PANTHER" id="PTHR43099:SF2">
    <property type="entry name" value="UPF0053 PROTEIN YRKA"/>
    <property type="match status" value="1"/>
</dbReference>
<evidence type="ECO:0000256" key="10">
    <source>
        <dbReference type="PROSITE-ProRule" id="PRU01193"/>
    </source>
</evidence>
<organism evidence="14 15">
    <name type="scientific">Hazenella coriacea</name>
    <dbReference type="NCBI Taxonomy" id="1179467"/>
    <lineage>
        <taxon>Bacteria</taxon>
        <taxon>Bacillati</taxon>
        <taxon>Bacillota</taxon>
        <taxon>Bacilli</taxon>
        <taxon>Bacillales</taxon>
        <taxon>Thermoactinomycetaceae</taxon>
        <taxon>Hazenella</taxon>
    </lineage>
</organism>
<evidence type="ECO:0000256" key="7">
    <source>
        <dbReference type="ARBA" id="ARBA00023122"/>
    </source>
</evidence>
<evidence type="ECO:0000313" key="15">
    <source>
        <dbReference type="Proteomes" id="UP000294937"/>
    </source>
</evidence>
<dbReference type="CDD" id="cd04590">
    <property type="entry name" value="CBS_pair_CorC_HlyC_assoc"/>
    <property type="match status" value="1"/>
</dbReference>
<feature type="transmembrane region" description="Helical" evidence="11">
    <location>
        <begin position="63"/>
        <end position="83"/>
    </location>
</feature>
<dbReference type="FunFam" id="3.10.580.10:FF:000002">
    <property type="entry name" value="Magnesium/cobalt efflux protein CorC"/>
    <property type="match status" value="1"/>
</dbReference>
<dbReference type="PROSITE" id="PS51846">
    <property type="entry name" value="CNNM"/>
    <property type="match status" value="1"/>
</dbReference>
<evidence type="ECO:0000256" key="4">
    <source>
        <dbReference type="ARBA" id="ARBA00022692"/>
    </source>
</evidence>
<sequence>MESDIFEIILNLLLVVFLVLLNGFFVASEFAIVKVRSTRIAQLSEQGNFRAKTAQKLIANLDAYLSATQLGITLASLGLGWVGEPVLSRLFEPLFIWLGIPQMWLHVVSFAVAFSIMTFLHIVIGEMAPKSLAIRKAEGTALWIAQPLHWFFILFRPMIWILNGSANLILKWLGVELVPDHQQAHTEEEIRMLVQQSHRSGMIDQTELSLFDNIFDFTDRVGREVMVPRVNMICLYASDTLENNIAVIKKSRFTRFPLCGRDKDEILGIVHIRDIYERLTSGETPVLTKIVRNTVHVPETMEIKDILRTLQKKRTEMAIVVDEYGGTSGLITMEDIIEEIVGEIQDEFDDELPLIQKKGDQTVIDAHLLIEEVNNYFHLDIEDEDNDTIGGWVFSQLQEIPQPGASVKFENYQFIVHAIDGRRIQHLLVKQIKEEQNNESASPKQTPS</sequence>
<evidence type="ECO:0000313" key="14">
    <source>
        <dbReference type="EMBL" id="TCS95020.1"/>
    </source>
</evidence>
<keyword evidence="7 9" id="KW-0129">CBS domain</keyword>
<evidence type="ECO:0000259" key="12">
    <source>
        <dbReference type="PROSITE" id="PS51371"/>
    </source>
</evidence>
<feature type="domain" description="CNNM transmembrane" evidence="13">
    <location>
        <begin position="4"/>
        <end position="207"/>
    </location>
</feature>
<feature type="domain" description="CBS" evidence="12">
    <location>
        <begin position="226"/>
        <end position="286"/>
    </location>
</feature>
<gene>
    <name evidence="14" type="ORF">EDD58_103445</name>
</gene>
<keyword evidence="5" id="KW-0677">Repeat</keyword>
<feature type="transmembrane region" description="Helical" evidence="11">
    <location>
        <begin position="103"/>
        <end position="128"/>
    </location>
</feature>
<protein>
    <submittedName>
        <fullName evidence="14">CBS domain containing-hemolysin-like protein</fullName>
    </submittedName>
</protein>
<dbReference type="SUPFAM" id="SSF54631">
    <property type="entry name" value="CBS-domain pair"/>
    <property type="match status" value="1"/>
</dbReference>
<evidence type="ECO:0000256" key="3">
    <source>
        <dbReference type="ARBA" id="ARBA00022475"/>
    </source>
</evidence>
<evidence type="ECO:0000256" key="6">
    <source>
        <dbReference type="ARBA" id="ARBA00022989"/>
    </source>
</evidence>
<dbReference type="Pfam" id="PF00571">
    <property type="entry name" value="CBS"/>
    <property type="match status" value="2"/>
</dbReference>
<feature type="domain" description="CBS" evidence="12">
    <location>
        <begin position="290"/>
        <end position="347"/>
    </location>
</feature>
<dbReference type="RefSeq" id="WP_131924380.1">
    <property type="nucleotide sequence ID" value="NZ_SMAG01000003.1"/>
</dbReference>
<evidence type="ECO:0000256" key="9">
    <source>
        <dbReference type="PROSITE-ProRule" id="PRU00703"/>
    </source>
</evidence>
<dbReference type="GO" id="GO:0050660">
    <property type="term" value="F:flavin adenine dinucleotide binding"/>
    <property type="evidence" value="ECO:0007669"/>
    <property type="project" value="InterPro"/>
</dbReference>
<dbReference type="Pfam" id="PF01595">
    <property type="entry name" value="CNNM"/>
    <property type="match status" value="1"/>
</dbReference>
<dbReference type="OrthoDB" id="9798188at2"/>
<dbReference type="PROSITE" id="PS51371">
    <property type="entry name" value="CBS"/>
    <property type="match status" value="2"/>
</dbReference>
<keyword evidence="8 10" id="KW-0472">Membrane</keyword>
<dbReference type="Proteomes" id="UP000294937">
    <property type="component" value="Unassembled WGS sequence"/>
</dbReference>
<dbReference type="AlphaFoldDB" id="A0A4R3L7R5"/>
<dbReference type="InterPro" id="IPR005170">
    <property type="entry name" value="Transptr-assoc_dom"/>
</dbReference>
<evidence type="ECO:0000256" key="8">
    <source>
        <dbReference type="ARBA" id="ARBA00023136"/>
    </source>
</evidence>
<dbReference type="GO" id="GO:0005886">
    <property type="term" value="C:plasma membrane"/>
    <property type="evidence" value="ECO:0007669"/>
    <property type="project" value="UniProtKB-SubCell"/>
</dbReference>
<evidence type="ECO:0000259" key="13">
    <source>
        <dbReference type="PROSITE" id="PS51846"/>
    </source>
</evidence>
<comment type="subcellular location">
    <subcellularLocation>
        <location evidence="1">Cell membrane</location>
        <topology evidence="1">Multi-pass membrane protein</topology>
    </subcellularLocation>
</comment>
<evidence type="ECO:0000256" key="5">
    <source>
        <dbReference type="ARBA" id="ARBA00022737"/>
    </source>
</evidence>
<reference evidence="14 15" key="1">
    <citation type="submission" date="2019-03" db="EMBL/GenBank/DDBJ databases">
        <title>Genomic Encyclopedia of Type Strains, Phase IV (KMG-IV): sequencing the most valuable type-strain genomes for metagenomic binning, comparative biology and taxonomic classification.</title>
        <authorList>
            <person name="Goeker M."/>
        </authorList>
    </citation>
    <scope>NUCLEOTIDE SEQUENCE [LARGE SCALE GENOMIC DNA]</scope>
    <source>
        <strain evidence="14 15">DSM 45707</strain>
    </source>
</reference>
<evidence type="ECO:0000256" key="2">
    <source>
        <dbReference type="ARBA" id="ARBA00006337"/>
    </source>
</evidence>
<dbReference type="SMART" id="SM00116">
    <property type="entry name" value="CBS"/>
    <property type="match status" value="2"/>
</dbReference>
<keyword evidence="6 10" id="KW-1133">Transmembrane helix</keyword>